<gene>
    <name evidence="3" type="ORF">UDIV_4020</name>
</gene>
<reference evidence="3 4" key="1">
    <citation type="submission" date="2014-02" db="EMBL/GenBank/DDBJ databases">
        <title>Genome sequence of Ureaplasma diversum strain 246.</title>
        <authorList>
            <person name="Sirand-Pugnet P."/>
            <person name="Breton M."/>
            <person name="Dordet-Frisoni E."/>
            <person name="Baranowski E."/>
            <person name="Barre A."/>
            <person name="Couture C."/>
            <person name="Dupuy V."/>
            <person name="Gaurivaud P."/>
            <person name="Jacob D."/>
            <person name="Lemaitre C."/>
            <person name="Manso-Silvan L."/>
            <person name="Nikolski M."/>
            <person name="Nouvel L.-X."/>
            <person name="Poumarat F."/>
            <person name="Tardy F."/>
            <person name="Thebault P."/>
            <person name="Theil S."/>
            <person name="Citti C."/>
            <person name="Thiaucourt F."/>
            <person name="Blanchard A."/>
        </authorList>
    </citation>
    <scope>NUCLEOTIDE SEQUENCE [LARGE SCALE GENOMIC DNA]</scope>
    <source>
        <strain evidence="3 4">NCTC 246</strain>
    </source>
</reference>
<dbReference type="Proteomes" id="UP000028537">
    <property type="component" value="Unassembled WGS sequence"/>
</dbReference>
<keyword evidence="2" id="KW-0732">Signal</keyword>
<evidence type="ECO:0000256" key="2">
    <source>
        <dbReference type="SAM" id="SignalP"/>
    </source>
</evidence>
<comment type="caution">
    <text evidence="3">The sequence shown here is derived from an EMBL/GenBank/DDBJ whole genome shotgun (WGS) entry which is preliminary data.</text>
</comment>
<evidence type="ECO:0000313" key="4">
    <source>
        <dbReference type="Proteomes" id="UP000028537"/>
    </source>
</evidence>
<proteinExistence type="predicted"/>
<keyword evidence="4" id="KW-1185">Reference proteome</keyword>
<dbReference type="PROSITE" id="PS51257">
    <property type="entry name" value="PROKAR_LIPOPROTEIN"/>
    <property type="match status" value="1"/>
</dbReference>
<sequence length="356" mass="39795">MQTKNIKKTILLATISILSTATFVPIVVSCTTEPKAVYLKDNDQTNNVDPNNSSNSNNIIKLEPNIAISNNTKLVKNINNKYELRLIISNANNQFVKLKLKPTNSEQLVESELVNVVDNVAVLIFNQLDTNQQYNIESVFVYKTKTDNDPYEIALLPATKKINISFLKTDDQTDNKQDVTKPSKEEIKQPTDSANGTESKQEENGLANVDQVDQSQNQDQNQNDIDVSKLSADTALDVTAINQQVLAKKENSTYTFKVKFADAKDGLLANISLTDTKEISDETLEINASEITIAKGEENVATIHDFLLKSLLDQAKASNQKYIKLYVNKIEYYNDLDDQGIDNLLNKNLVVYIPVN</sequence>
<feature type="region of interest" description="Disordered" evidence="1">
    <location>
        <begin position="173"/>
        <end position="203"/>
    </location>
</feature>
<name>A0A084EZ06_9BACT</name>
<evidence type="ECO:0000313" key="3">
    <source>
        <dbReference type="EMBL" id="KEZ23198.1"/>
    </source>
</evidence>
<evidence type="ECO:0008006" key="5">
    <source>
        <dbReference type="Google" id="ProtNLM"/>
    </source>
</evidence>
<evidence type="ECO:0000256" key="1">
    <source>
        <dbReference type="SAM" id="MobiDB-lite"/>
    </source>
</evidence>
<dbReference type="AlphaFoldDB" id="A0A084EZ06"/>
<feature type="chain" id="PRO_5001774817" description="Lipoprotein" evidence="2">
    <location>
        <begin position="24"/>
        <end position="356"/>
    </location>
</feature>
<organism evidence="3 4">
    <name type="scientific">Ureaplasma diversum NCTC 246</name>
    <dbReference type="NCBI Taxonomy" id="1188241"/>
    <lineage>
        <taxon>Bacteria</taxon>
        <taxon>Bacillati</taxon>
        <taxon>Mycoplasmatota</taxon>
        <taxon>Mycoplasmoidales</taxon>
        <taxon>Mycoplasmoidaceae</taxon>
        <taxon>Ureaplasma</taxon>
    </lineage>
</organism>
<dbReference type="EMBL" id="JFDP01000051">
    <property type="protein sequence ID" value="KEZ23198.1"/>
    <property type="molecule type" value="Genomic_DNA"/>
</dbReference>
<accession>A0A084EZ06</accession>
<feature type="compositionally biased region" description="Basic and acidic residues" evidence="1">
    <location>
        <begin position="173"/>
        <end position="189"/>
    </location>
</feature>
<feature type="signal peptide" evidence="2">
    <location>
        <begin position="1"/>
        <end position="23"/>
    </location>
</feature>
<protein>
    <recommendedName>
        <fullName evidence="5">Lipoprotein</fullName>
    </recommendedName>
</protein>
<dbReference type="RefSeq" id="WP_038102776.1">
    <property type="nucleotide sequence ID" value="NZ_JFDP01000051.1"/>
</dbReference>